<dbReference type="InterPro" id="IPR029058">
    <property type="entry name" value="AB_hydrolase_fold"/>
</dbReference>
<name>A0A6J4T0A7_9ACTN</name>
<proteinExistence type="predicted"/>
<accession>A0A6J4T0A7</accession>
<reference evidence="1" key="1">
    <citation type="submission" date="2020-02" db="EMBL/GenBank/DDBJ databases">
        <authorList>
            <person name="Meier V. D."/>
        </authorList>
    </citation>
    <scope>NUCLEOTIDE SEQUENCE</scope>
    <source>
        <strain evidence="1">AVDCRST_MAG05</strain>
    </source>
</reference>
<dbReference type="Gene3D" id="3.40.50.1820">
    <property type="entry name" value="alpha/beta hydrolase"/>
    <property type="match status" value="1"/>
</dbReference>
<organism evidence="1">
    <name type="scientific">uncultured Rubrobacteraceae bacterium</name>
    <dbReference type="NCBI Taxonomy" id="349277"/>
    <lineage>
        <taxon>Bacteria</taxon>
        <taxon>Bacillati</taxon>
        <taxon>Actinomycetota</taxon>
        <taxon>Rubrobacteria</taxon>
        <taxon>Rubrobacterales</taxon>
        <taxon>Rubrobacteraceae</taxon>
        <taxon>environmental samples</taxon>
    </lineage>
</organism>
<evidence type="ECO:0008006" key="2">
    <source>
        <dbReference type="Google" id="ProtNLM"/>
    </source>
</evidence>
<dbReference type="SUPFAM" id="SSF53474">
    <property type="entry name" value="alpha/beta-Hydrolases"/>
    <property type="match status" value="1"/>
</dbReference>
<sequence length="87" mass="9318">MVTSCDGPPVVLAGAGRTMYRPLAEELAEYFTVFDYNRRGRGGSGDIATYAVEREIEDPGHLGRDDMSEIAAGMVVPPEAAAITARE</sequence>
<dbReference type="EMBL" id="CADCVM010000329">
    <property type="protein sequence ID" value="CAA9510155.1"/>
    <property type="molecule type" value="Genomic_DNA"/>
</dbReference>
<gene>
    <name evidence="1" type="ORF">AVDCRST_MAG05-2969</name>
</gene>
<protein>
    <recommendedName>
        <fullName evidence="2">Alpha/beta hydrolase</fullName>
    </recommendedName>
</protein>
<dbReference type="AlphaFoldDB" id="A0A6J4T0A7"/>
<evidence type="ECO:0000313" key="1">
    <source>
        <dbReference type="EMBL" id="CAA9510155.1"/>
    </source>
</evidence>